<protein>
    <submittedName>
        <fullName evidence="1">Uncharacterized protein</fullName>
    </submittedName>
</protein>
<keyword evidence="2" id="KW-1185">Reference proteome</keyword>
<name>A0A1T4R148_9ENTE</name>
<gene>
    <name evidence="1" type="ORF">SAMN02745116_02399</name>
</gene>
<reference evidence="1 2" key="1">
    <citation type="submission" date="2017-02" db="EMBL/GenBank/DDBJ databases">
        <authorList>
            <person name="Peterson S.W."/>
        </authorList>
    </citation>
    <scope>NUCLEOTIDE SEQUENCE [LARGE SCALE GENOMIC DNA]</scope>
    <source>
        <strain evidence="1 2">ATCC BAA-1030</strain>
    </source>
</reference>
<organism evidence="1 2">
    <name type="scientific">Pilibacter termitis</name>
    <dbReference type="NCBI Taxonomy" id="263852"/>
    <lineage>
        <taxon>Bacteria</taxon>
        <taxon>Bacillati</taxon>
        <taxon>Bacillota</taxon>
        <taxon>Bacilli</taxon>
        <taxon>Lactobacillales</taxon>
        <taxon>Enterococcaceae</taxon>
        <taxon>Pilibacter</taxon>
    </lineage>
</organism>
<dbReference type="STRING" id="263852.SAMN02745116_02399"/>
<evidence type="ECO:0000313" key="1">
    <source>
        <dbReference type="EMBL" id="SKA09607.1"/>
    </source>
</evidence>
<dbReference type="EMBL" id="FUXI01000037">
    <property type="protein sequence ID" value="SKA09607.1"/>
    <property type="molecule type" value="Genomic_DNA"/>
</dbReference>
<proteinExistence type="predicted"/>
<accession>A0A1T4R148</accession>
<sequence>MNRQKIKEYYNRLKKRIFVAQVIKNSDKENIIENRNGGKPDERGNH</sequence>
<evidence type="ECO:0000313" key="2">
    <source>
        <dbReference type="Proteomes" id="UP000190328"/>
    </source>
</evidence>
<dbReference type="Proteomes" id="UP000190328">
    <property type="component" value="Unassembled WGS sequence"/>
</dbReference>
<dbReference type="AlphaFoldDB" id="A0A1T4R148"/>